<keyword evidence="7" id="KW-0862">Zinc</keyword>
<evidence type="ECO:0000256" key="8">
    <source>
        <dbReference type="ARBA" id="ARBA00022902"/>
    </source>
</evidence>
<dbReference type="InterPro" id="IPR048664">
    <property type="entry name" value="INI1_DNA-bd"/>
</dbReference>
<keyword evidence="11" id="KW-0539">Nucleus</keyword>
<dbReference type="SUPFAM" id="SSF57903">
    <property type="entry name" value="FYVE/PHD zinc finger"/>
    <property type="match status" value="2"/>
</dbReference>
<feature type="region of interest" description="Disordered" evidence="13">
    <location>
        <begin position="527"/>
        <end position="547"/>
    </location>
</feature>
<dbReference type="InterPro" id="IPR011011">
    <property type="entry name" value="Znf_FYVE_PHD"/>
</dbReference>
<dbReference type="Pfam" id="PF21459">
    <property type="entry name" value="INI1_DNA-bd"/>
    <property type="match status" value="1"/>
</dbReference>
<proteinExistence type="inferred from homology"/>
<feature type="compositionally biased region" description="Acidic residues" evidence="13">
    <location>
        <begin position="1222"/>
        <end position="1239"/>
    </location>
</feature>
<evidence type="ECO:0000259" key="14">
    <source>
        <dbReference type="PROSITE" id="PS50016"/>
    </source>
</evidence>
<protein>
    <recommendedName>
        <fullName evidence="3">PHD finger protein 10</fullName>
    </recommendedName>
</protein>
<dbReference type="CTD" id="32965"/>
<evidence type="ECO:0000256" key="1">
    <source>
        <dbReference type="ARBA" id="ARBA00004123"/>
    </source>
</evidence>
<keyword evidence="4" id="KW-0479">Metal-binding</keyword>
<evidence type="ECO:0000256" key="5">
    <source>
        <dbReference type="ARBA" id="ARBA00022737"/>
    </source>
</evidence>
<evidence type="ECO:0000256" key="7">
    <source>
        <dbReference type="ARBA" id="ARBA00022833"/>
    </source>
</evidence>
<dbReference type="Proteomes" id="UP000694846">
    <property type="component" value="Unplaced"/>
</dbReference>
<dbReference type="PANTHER" id="PTHR45888:SF4">
    <property type="entry name" value="PHD FINGER PROTEIN 10"/>
    <property type="match status" value="1"/>
</dbReference>
<keyword evidence="8" id="KW-0524">Neurogenesis</keyword>
<dbReference type="CDD" id="cd15529">
    <property type="entry name" value="PHD2_PHF10"/>
    <property type="match status" value="1"/>
</dbReference>
<comment type="similarity">
    <text evidence="2">Belongs to the SAYP family.</text>
</comment>
<evidence type="ECO:0000256" key="11">
    <source>
        <dbReference type="ARBA" id="ARBA00023242"/>
    </source>
</evidence>
<dbReference type="SMART" id="SM00249">
    <property type="entry name" value="PHD"/>
    <property type="match status" value="3"/>
</dbReference>
<dbReference type="CDD" id="cd15528">
    <property type="entry name" value="PHD1_PHF10"/>
    <property type="match status" value="1"/>
</dbReference>
<evidence type="ECO:0000256" key="3">
    <source>
        <dbReference type="ARBA" id="ARBA00016995"/>
    </source>
</evidence>
<dbReference type="GeneID" id="112689436"/>
<accession>A0A8B8G8J9</accession>
<dbReference type="GO" id="GO:0071564">
    <property type="term" value="C:npBAF complex"/>
    <property type="evidence" value="ECO:0007669"/>
    <property type="project" value="InterPro"/>
</dbReference>
<keyword evidence="10" id="KW-0804">Transcription</keyword>
<evidence type="ECO:0000313" key="15">
    <source>
        <dbReference type="Proteomes" id="UP000694846"/>
    </source>
</evidence>
<comment type="subcellular location">
    <subcellularLocation>
        <location evidence="1">Nucleus</location>
    </subcellularLocation>
</comment>
<keyword evidence="15" id="KW-1185">Reference proteome</keyword>
<feature type="region of interest" description="Disordered" evidence="13">
    <location>
        <begin position="792"/>
        <end position="857"/>
    </location>
</feature>
<dbReference type="GO" id="GO:0007399">
    <property type="term" value="P:nervous system development"/>
    <property type="evidence" value="ECO:0007669"/>
    <property type="project" value="UniProtKB-KW"/>
</dbReference>
<feature type="region of interest" description="Disordered" evidence="13">
    <location>
        <begin position="1215"/>
        <end position="1239"/>
    </location>
</feature>
<keyword evidence="6 12" id="KW-0863">Zinc-finger</keyword>
<feature type="compositionally biased region" description="Polar residues" evidence="13">
    <location>
        <begin position="946"/>
        <end position="955"/>
    </location>
</feature>
<dbReference type="PROSITE" id="PS50016">
    <property type="entry name" value="ZF_PHD_2"/>
    <property type="match status" value="1"/>
</dbReference>
<evidence type="ECO:0000256" key="6">
    <source>
        <dbReference type="ARBA" id="ARBA00022771"/>
    </source>
</evidence>
<feature type="region of interest" description="Disordered" evidence="13">
    <location>
        <begin position="1"/>
        <end position="30"/>
    </location>
</feature>
<feature type="compositionally biased region" description="Acidic residues" evidence="13">
    <location>
        <begin position="842"/>
        <end position="854"/>
    </location>
</feature>
<feature type="domain" description="PHD-type" evidence="14">
    <location>
        <begin position="1311"/>
        <end position="1362"/>
    </location>
</feature>
<reference evidence="16" key="1">
    <citation type="submission" date="2025-08" db="UniProtKB">
        <authorList>
            <consortium name="RefSeq"/>
        </authorList>
    </citation>
    <scope>IDENTIFICATION</scope>
    <source>
        <tissue evidence="16">Whole body</tissue>
    </source>
</reference>
<feature type="region of interest" description="Disordered" evidence="13">
    <location>
        <begin position="925"/>
        <end position="955"/>
    </location>
</feature>
<sequence length="1474" mass="167641">MEEDKISPDTSDKRKVDDDNVNPKPNPKRIKLVRPVFTPVAKPTVSQAEIIKPDTLPIEVSKSSHVSDQVLNVIEKPNEQIAEITKTPIDPIEIVKKVLPLPIVPEEQVDNSSDALDIQNIFSEETKKELEHLKKNIFKIEDDGSSSENDSQPKRPRLKRPTFVKSAIENKVEISDTKLLDKTNEIVKLDSVKSVSEENVNNIGNVLDQQIVAEDNVDKVVKNIISHALVNDVDHNSILTEDESYASEVDNLLEAKSTIVENTIKVVENKLDIPENIEKIIENKTTTEENVHKLTNNFIESKNDNLKINQNTIQFEVLKQENINNKEMPHKLVEKKSIDTDKINQIAIEKNIKSEPIDENKVFKTEIKDTAVKNDGEKMYFKENVRVVLERYIDNKCNNKSQNKINSSKLRPENNKNIVETNNEKSIMQDSVTRTNEENNIENEIEYSNIDQTDSTQVGKMVETIEDNKVNVLENENKIFIINTQKDLDILSKQTSSMNAKQNNEEHESQIFKSDILKAALMSRKSPDSLVNSSEGIDQFDTNPTSLETQKTDVLPTIGQEDIVNKIEAEIKLNTKDKPTNIKKSQNKILTNMPEANISKETLMSICLNDNIAAVKHDDPPKWGSAKMNEVEKFLNDSNVTITPICKSQETPKLGKITLKLPKVGNPEIKETTVRPDVKSELIKKITNKQIAMGDSPLKNALAQSSKSFGDFATIRPAPKPSAEQIALLEQQILNTPKKRGRPSKALAQQKQLLLQYQQLQQQKVQEGSAEDEAVFHVPLFDMEDMSGGAGMFESFDASTPKRGKGIRGKGSRGRRGRGGGRGRGREGSDSDTTSNSRRMDDEIEPYPEEMNQDEETKQVAMIEAERLRKEEERERKMEARKKKLKERNDALKEKKLKKKQKAEERRLQWHEKKRLMQEEKARAAEMKKSLPPPQNFDDETRMSADCNNSRSQTPARNFLIGEDDLSMSGTTNDSMRLKKGRMEVIDLESNKTLTVDQIAEYQWPLEGGELYMIQEQISNFLGVKSFKRKYPGLKRRNVEAEERSFLCDSGLVAESLCDLGLTVLYSSEVLDIMYTDFPEKYEELREYMRLKHAKELTNRQRALMTISSNTDGSKLDLRERAMEAAANWNANLNKSRLEFRKCSMDMQTFIVHYPKTKCKKMAIPKNKIGSYPLALLPGQFCDYHATYSSEDLRYLPMNTVMYGPLKSVDKDFPVSLSSQSESEDSSSDDSSDSDDSIDVDNKLEKNELEFGPSDKKGAECKLCLGTAEKNKKGTVEPLIHCSKCLTIYHPTCLDMTLEMVPYIKRYNWQCNECKSCAQCKEVADEDKMLFCDLCDRGYHIYCVGLRRVPEGRWHCQECAMCNSCGVSDPGPGDSKWFYEFKKIEKTGAKVYCRTLCAPCSRLWKKGHYCPNCMRCYPIKNVERMTQCNSCDRYLHPECISENTSNTQIVACTICEEKAVSRLLTTVPRSLIKV</sequence>
<keyword evidence="5" id="KW-0677">Repeat</keyword>
<evidence type="ECO:0000256" key="4">
    <source>
        <dbReference type="ARBA" id="ARBA00022723"/>
    </source>
</evidence>
<dbReference type="Pfam" id="PF00628">
    <property type="entry name" value="PHD"/>
    <property type="match status" value="2"/>
</dbReference>
<feature type="region of interest" description="Disordered" evidence="13">
    <location>
        <begin position="141"/>
        <end position="161"/>
    </location>
</feature>
<dbReference type="InterPro" id="IPR019787">
    <property type="entry name" value="Znf_PHD-finger"/>
</dbReference>
<dbReference type="RefSeq" id="XP_025418936.1">
    <property type="nucleotide sequence ID" value="XM_025563151.1"/>
</dbReference>
<evidence type="ECO:0000256" key="9">
    <source>
        <dbReference type="ARBA" id="ARBA00023015"/>
    </source>
</evidence>
<dbReference type="Gene3D" id="3.30.40.10">
    <property type="entry name" value="Zinc/RING finger domain, C3HC4 (zinc finger)"/>
    <property type="match status" value="2"/>
</dbReference>
<name>A0A8B8G8J9_9HEMI</name>
<dbReference type="OrthoDB" id="1903104at2759"/>
<evidence type="ECO:0000256" key="12">
    <source>
        <dbReference type="PROSITE-ProRule" id="PRU00146"/>
    </source>
</evidence>
<evidence type="ECO:0000313" key="16">
    <source>
        <dbReference type="RefSeq" id="XP_025418936.1"/>
    </source>
</evidence>
<dbReference type="GO" id="GO:0008270">
    <property type="term" value="F:zinc ion binding"/>
    <property type="evidence" value="ECO:0007669"/>
    <property type="project" value="UniProtKB-KW"/>
</dbReference>
<dbReference type="InterPro" id="IPR013083">
    <property type="entry name" value="Znf_RING/FYVE/PHD"/>
</dbReference>
<feature type="compositionally biased region" description="Polar residues" evidence="13">
    <location>
        <begin position="529"/>
        <end position="547"/>
    </location>
</feature>
<evidence type="ECO:0000256" key="10">
    <source>
        <dbReference type="ARBA" id="ARBA00023163"/>
    </source>
</evidence>
<keyword evidence="9" id="KW-0805">Transcription regulation</keyword>
<organism evidence="15 16">
    <name type="scientific">Sipha flava</name>
    <name type="common">yellow sugarcane aphid</name>
    <dbReference type="NCBI Taxonomy" id="143950"/>
    <lineage>
        <taxon>Eukaryota</taxon>
        <taxon>Metazoa</taxon>
        <taxon>Ecdysozoa</taxon>
        <taxon>Arthropoda</taxon>
        <taxon>Hexapoda</taxon>
        <taxon>Insecta</taxon>
        <taxon>Pterygota</taxon>
        <taxon>Neoptera</taxon>
        <taxon>Paraneoptera</taxon>
        <taxon>Hemiptera</taxon>
        <taxon>Sternorrhyncha</taxon>
        <taxon>Aphidomorpha</taxon>
        <taxon>Aphidoidea</taxon>
        <taxon>Aphididae</taxon>
        <taxon>Sipha</taxon>
    </lineage>
</organism>
<gene>
    <name evidence="16" type="primary">LOC112689436</name>
</gene>
<feature type="region of interest" description="Disordered" evidence="13">
    <location>
        <begin position="870"/>
        <end position="907"/>
    </location>
</feature>
<dbReference type="CDD" id="cd21085">
    <property type="entry name" value="WH_NTD_PHF10"/>
    <property type="match status" value="1"/>
</dbReference>
<evidence type="ECO:0000256" key="2">
    <source>
        <dbReference type="ARBA" id="ARBA00006097"/>
    </source>
</evidence>
<feature type="compositionally biased region" description="Basic residues" evidence="13">
    <location>
        <begin position="802"/>
        <end position="823"/>
    </location>
</feature>
<dbReference type="InterPro" id="IPR038045">
    <property type="entry name" value="PHF10_PHD_finger_1"/>
</dbReference>
<evidence type="ECO:0000256" key="13">
    <source>
        <dbReference type="SAM" id="MobiDB-lite"/>
    </source>
</evidence>
<dbReference type="InterPro" id="IPR001965">
    <property type="entry name" value="Znf_PHD"/>
</dbReference>
<feature type="compositionally biased region" description="Basic and acidic residues" evidence="13">
    <location>
        <begin position="1"/>
        <end position="18"/>
    </location>
</feature>
<dbReference type="PANTHER" id="PTHR45888">
    <property type="entry name" value="HL01030P-RELATED"/>
    <property type="match status" value="1"/>
</dbReference>